<keyword evidence="3" id="KW-1185">Reference proteome</keyword>
<sequence>MASRNGEQPAFSVFSQNLVPLRFFLQSNDGHVIEIEESIGMQFDAIKRLVQGGQITLTYDCRRVVALNSSRFILDIVIQYTRNYAQLQDRIKRIGCGYITLIRARNERDLDFIKWVTDKRTFGLNKPQSVQMLGEVAAAAGDLGMQRLLDVSCGALSMLIQDYTEEDIYALLGVRIKKTGPKMEADTIAEHIGHARDLQRMSYGSHPNYMGGATHPATPLMPHMGTNVMQSQPNHMGGVAHPQMGTNSLQNPGGSFYWVGDQGVVMEGVNLQRRIPENGTKNVNFSKTPEYFSNVNQLSLTFGQLNLGRDGDPLFTDMEMLRMIS</sequence>
<dbReference type="InterPro" id="IPR036296">
    <property type="entry name" value="SKP1-like_dim_sf"/>
</dbReference>
<accession>A0A4Y7K452</accession>
<dbReference type="Gramene" id="RZC67031">
    <property type="protein sequence ID" value="RZC67031"/>
    <property type="gene ID" value="C5167_010719"/>
</dbReference>
<comment type="pathway">
    <text evidence="1">Protein modification; protein ubiquitination.</text>
</comment>
<dbReference type="GO" id="GO:0006511">
    <property type="term" value="P:ubiquitin-dependent protein catabolic process"/>
    <property type="evidence" value="ECO:0007669"/>
    <property type="project" value="InterPro"/>
</dbReference>
<evidence type="ECO:0000313" key="3">
    <source>
        <dbReference type="Proteomes" id="UP000316621"/>
    </source>
</evidence>
<dbReference type="SUPFAM" id="SSF81382">
    <property type="entry name" value="Skp1 dimerisation domain-like"/>
    <property type="match status" value="1"/>
</dbReference>
<organism evidence="2 3">
    <name type="scientific">Papaver somniferum</name>
    <name type="common">Opium poppy</name>
    <dbReference type="NCBI Taxonomy" id="3469"/>
    <lineage>
        <taxon>Eukaryota</taxon>
        <taxon>Viridiplantae</taxon>
        <taxon>Streptophyta</taxon>
        <taxon>Embryophyta</taxon>
        <taxon>Tracheophyta</taxon>
        <taxon>Spermatophyta</taxon>
        <taxon>Magnoliopsida</taxon>
        <taxon>Ranunculales</taxon>
        <taxon>Papaveraceae</taxon>
        <taxon>Papaveroideae</taxon>
        <taxon>Papaver</taxon>
    </lineage>
</organism>
<dbReference type="OrthoDB" id="1857393at2759"/>
<gene>
    <name evidence="2" type="ORF">C5167_010719</name>
</gene>
<reference evidence="2 3" key="1">
    <citation type="journal article" date="2018" name="Science">
        <title>The opium poppy genome and morphinan production.</title>
        <authorList>
            <person name="Guo L."/>
            <person name="Winzer T."/>
            <person name="Yang X."/>
            <person name="Li Y."/>
            <person name="Ning Z."/>
            <person name="He Z."/>
            <person name="Teodor R."/>
            <person name="Lu Y."/>
            <person name="Bowser T.A."/>
            <person name="Graham I.A."/>
            <person name="Ye K."/>
        </authorList>
    </citation>
    <scope>NUCLEOTIDE SEQUENCE [LARGE SCALE GENOMIC DNA]</scope>
    <source>
        <strain evidence="3">cv. HN1</strain>
        <tissue evidence="2">Leaves</tissue>
    </source>
</reference>
<evidence type="ECO:0000313" key="2">
    <source>
        <dbReference type="EMBL" id="RZC67031.1"/>
    </source>
</evidence>
<dbReference type="Proteomes" id="UP000316621">
    <property type="component" value="Chromosome 6"/>
</dbReference>
<proteinExistence type="predicted"/>
<dbReference type="EMBL" id="CM010720">
    <property type="protein sequence ID" value="RZC67031.1"/>
    <property type="molecule type" value="Genomic_DNA"/>
</dbReference>
<dbReference type="Gene3D" id="3.30.710.10">
    <property type="entry name" value="Potassium Channel Kv1.1, Chain A"/>
    <property type="match status" value="1"/>
</dbReference>
<dbReference type="AlphaFoldDB" id="A0A4Y7K452"/>
<protein>
    <submittedName>
        <fullName evidence="2">Uncharacterized protein</fullName>
    </submittedName>
</protein>
<name>A0A4Y7K452_PAPSO</name>
<dbReference type="InterPro" id="IPR011333">
    <property type="entry name" value="SKP1/BTB/POZ_sf"/>
</dbReference>
<evidence type="ECO:0000256" key="1">
    <source>
        <dbReference type="ARBA" id="ARBA00004906"/>
    </source>
</evidence>